<comment type="caution">
    <text evidence="2">The sequence shown here is derived from an EMBL/GenBank/DDBJ whole genome shotgun (WGS) entry which is preliminary data.</text>
</comment>
<organism evidence="2 3">
    <name type="scientific">Desmophyllum pertusum</name>
    <dbReference type="NCBI Taxonomy" id="174260"/>
    <lineage>
        <taxon>Eukaryota</taxon>
        <taxon>Metazoa</taxon>
        <taxon>Cnidaria</taxon>
        <taxon>Anthozoa</taxon>
        <taxon>Hexacorallia</taxon>
        <taxon>Scleractinia</taxon>
        <taxon>Caryophylliina</taxon>
        <taxon>Caryophylliidae</taxon>
        <taxon>Desmophyllum</taxon>
    </lineage>
</organism>
<dbReference type="EMBL" id="MU826838">
    <property type="protein sequence ID" value="KAJ7372181.1"/>
    <property type="molecule type" value="Genomic_DNA"/>
</dbReference>
<reference evidence="2" key="1">
    <citation type="submission" date="2023-01" db="EMBL/GenBank/DDBJ databases">
        <title>Genome assembly of the deep-sea coral Lophelia pertusa.</title>
        <authorList>
            <person name="Herrera S."/>
            <person name="Cordes E."/>
        </authorList>
    </citation>
    <scope>NUCLEOTIDE SEQUENCE</scope>
    <source>
        <strain evidence="2">USNM1676648</strain>
        <tissue evidence="2">Polyp</tissue>
    </source>
</reference>
<protein>
    <submittedName>
        <fullName evidence="2">Uncharacterized protein</fullName>
    </submittedName>
</protein>
<accession>A0A9W9YZ50</accession>
<proteinExistence type="predicted"/>
<feature type="compositionally biased region" description="Polar residues" evidence="1">
    <location>
        <begin position="126"/>
        <end position="144"/>
    </location>
</feature>
<gene>
    <name evidence="2" type="ORF">OS493_020610</name>
</gene>
<dbReference type="AlphaFoldDB" id="A0A9W9YZ50"/>
<feature type="region of interest" description="Disordered" evidence="1">
    <location>
        <begin position="68"/>
        <end position="87"/>
    </location>
</feature>
<evidence type="ECO:0000256" key="1">
    <source>
        <dbReference type="SAM" id="MobiDB-lite"/>
    </source>
</evidence>
<sequence length="204" mass="21666">MKPMADRQTDLLEAATNALLDEDINDLSLQELEESRALPAVLECSPGTSVDTALIETEAGEITSAEGTFQLQSENSEHDSPSSITEPTVEYQENSEQDVPMSLLEYVDQIITTEQSSDNAMMIDTGDNTGDSTQVGTSWTSVGTSERAEPASVVDPSVASESGLALSSVTLPMEESEPVCLDATSLRSASTSEMLVDTPGLILQ</sequence>
<name>A0A9W9YZ50_9CNID</name>
<evidence type="ECO:0000313" key="2">
    <source>
        <dbReference type="EMBL" id="KAJ7372181.1"/>
    </source>
</evidence>
<keyword evidence="3" id="KW-1185">Reference proteome</keyword>
<dbReference type="Proteomes" id="UP001163046">
    <property type="component" value="Unassembled WGS sequence"/>
</dbReference>
<evidence type="ECO:0000313" key="3">
    <source>
        <dbReference type="Proteomes" id="UP001163046"/>
    </source>
</evidence>
<feature type="region of interest" description="Disordered" evidence="1">
    <location>
        <begin position="126"/>
        <end position="156"/>
    </location>
</feature>